<evidence type="ECO:0000259" key="3">
    <source>
        <dbReference type="Pfam" id="PF11250"/>
    </source>
</evidence>
<dbReference type="Proteomes" id="UP001141552">
    <property type="component" value="Unassembled WGS sequence"/>
</dbReference>
<protein>
    <recommendedName>
        <fullName evidence="3">FAF domain-containing protein</fullName>
    </recommendedName>
</protein>
<dbReference type="PANTHER" id="PTHR33155">
    <property type="entry name" value="FANTASTIC FOUR-LIKE PROTEIN (DUF3049)"/>
    <property type="match status" value="1"/>
</dbReference>
<feature type="compositionally biased region" description="Acidic residues" evidence="2">
    <location>
        <begin position="282"/>
        <end position="297"/>
    </location>
</feature>
<proteinExistence type="inferred from homology"/>
<feature type="region of interest" description="Disordered" evidence="2">
    <location>
        <begin position="1"/>
        <end position="86"/>
    </location>
</feature>
<comment type="similarity">
    <text evidence="1">Belongs to the fantastic four family.</text>
</comment>
<organism evidence="4 5">
    <name type="scientific">Turnera subulata</name>
    <dbReference type="NCBI Taxonomy" id="218843"/>
    <lineage>
        <taxon>Eukaryota</taxon>
        <taxon>Viridiplantae</taxon>
        <taxon>Streptophyta</taxon>
        <taxon>Embryophyta</taxon>
        <taxon>Tracheophyta</taxon>
        <taxon>Spermatophyta</taxon>
        <taxon>Magnoliopsida</taxon>
        <taxon>eudicotyledons</taxon>
        <taxon>Gunneridae</taxon>
        <taxon>Pentapetalae</taxon>
        <taxon>rosids</taxon>
        <taxon>fabids</taxon>
        <taxon>Malpighiales</taxon>
        <taxon>Passifloraceae</taxon>
        <taxon>Turnera</taxon>
    </lineage>
</organism>
<dbReference type="EMBL" id="JAKUCV010002332">
    <property type="protein sequence ID" value="KAJ4843023.1"/>
    <property type="molecule type" value="Genomic_DNA"/>
</dbReference>
<dbReference type="PANTHER" id="PTHR33155:SF8">
    <property type="entry name" value="PROTEIN FANTASTIC FOUR 1"/>
    <property type="match status" value="1"/>
</dbReference>
<gene>
    <name evidence="4" type="ORF">Tsubulata_045567</name>
</gene>
<feature type="compositionally biased region" description="Polar residues" evidence="2">
    <location>
        <begin position="35"/>
        <end position="46"/>
    </location>
</feature>
<evidence type="ECO:0000256" key="1">
    <source>
        <dbReference type="ARBA" id="ARBA00008690"/>
    </source>
</evidence>
<reference evidence="4" key="2">
    <citation type="journal article" date="2023" name="Plants (Basel)">
        <title>Annotation of the Turnera subulata (Passifloraceae) Draft Genome Reveals the S-Locus Evolved after the Divergence of Turneroideae from Passifloroideae in a Stepwise Manner.</title>
        <authorList>
            <person name="Henning P.M."/>
            <person name="Roalson E.H."/>
            <person name="Mir W."/>
            <person name="McCubbin A.G."/>
            <person name="Shore J.S."/>
        </authorList>
    </citation>
    <scope>NUCLEOTIDE SEQUENCE</scope>
    <source>
        <strain evidence="4">F60SS</strain>
    </source>
</reference>
<dbReference type="InterPro" id="IPR046431">
    <property type="entry name" value="FAF_dom"/>
</dbReference>
<feature type="compositionally biased region" description="Low complexity" evidence="2">
    <location>
        <begin position="52"/>
        <end position="62"/>
    </location>
</feature>
<feature type="region of interest" description="Disordered" evidence="2">
    <location>
        <begin position="257"/>
        <end position="297"/>
    </location>
</feature>
<feature type="compositionally biased region" description="Polar residues" evidence="2">
    <location>
        <begin position="200"/>
        <end position="209"/>
    </location>
</feature>
<name>A0A9Q0G4G0_9ROSI</name>
<sequence>MSSSSSYCQGLQSCLEPPRLQVEPPRVLRLKLAPTSPSSKPNSSADPPSSPKPVVISSTTPTNLAVEDDDCEAKSNNSTPNADTGGWSFLQYLDNNNSKATAAAQDYVGEEKQNKVYVPPKFNRSSSALSGRSLEMCTESLGSETGSDGSEAGDVEMAMLSLENENNVYEPRERPVNYKPLTRRGVIMKRPSASFPPPLSSISGSTSVQMRPHREGGRLVLKAETVPSSRTNFQAERINGRLRIHLLRDVSAHEYSHYNEDQEQQEEEAVEEGRENTAFGDEGVDEEADDDDDDCSVEEYDWELEKGRAAGVNEAEMNLFPRRWCKEGETGSIDLLNWEPYWVAA</sequence>
<feature type="region of interest" description="Disordered" evidence="2">
    <location>
        <begin position="163"/>
        <end position="212"/>
    </location>
</feature>
<dbReference type="AlphaFoldDB" id="A0A9Q0G4G0"/>
<evidence type="ECO:0000313" key="4">
    <source>
        <dbReference type="EMBL" id="KAJ4843023.1"/>
    </source>
</evidence>
<evidence type="ECO:0000313" key="5">
    <source>
        <dbReference type="Proteomes" id="UP001141552"/>
    </source>
</evidence>
<accession>A0A9Q0G4G0</accession>
<dbReference type="Pfam" id="PF11250">
    <property type="entry name" value="FAF"/>
    <property type="match status" value="1"/>
</dbReference>
<dbReference type="InterPro" id="IPR021410">
    <property type="entry name" value="FAF"/>
</dbReference>
<keyword evidence="5" id="KW-1185">Reference proteome</keyword>
<feature type="compositionally biased region" description="Acidic residues" evidence="2">
    <location>
        <begin position="261"/>
        <end position="270"/>
    </location>
</feature>
<reference evidence="4" key="1">
    <citation type="submission" date="2022-02" db="EMBL/GenBank/DDBJ databases">
        <authorList>
            <person name="Henning P.M."/>
            <person name="McCubbin A.G."/>
            <person name="Shore J.S."/>
        </authorList>
    </citation>
    <scope>NUCLEOTIDE SEQUENCE</scope>
    <source>
        <strain evidence="4">F60SS</strain>
        <tissue evidence="4">Leaves</tissue>
    </source>
</reference>
<feature type="domain" description="FAF" evidence="3">
    <location>
        <begin position="194"/>
        <end position="246"/>
    </location>
</feature>
<dbReference type="OrthoDB" id="1916983at2759"/>
<comment type="caution">
    <text evidence="4">The sequence shown here is derived from an EMBL/GenBank/DDBJ whole genome shotgun (WGS) entry which is preliminary data.</text>
</comment>
<evidence type="ECO:0000256" key="2">
    <source>
        <dbReference type="SAM" id="MobiDB-lite"/>
    </source>
</evidence>